<dbReference type="EMBL" id="CP093310">
    <property type="protein sequence ID" value="UNK05833.1"/>
    <property type="molecule type" value="Genomic_DNA"/>
</dbReference>
<organism evidence="2 3">
    <name type="scientific">Psychrobacter raelei</name>
    <dbReference type="NCBI Taxonomy" id="2565531"/>
    <lineage>
        <taxon>Bacteria</taxon>
        <taxon>Pseudomonadati</taxon>
        <taxon>Pseudomonadota</taxon>
        <taxon>Gammaproteobacteria</taxon>
        <taxon>Moraxellales</taxon>
        <taxon>Moraxellaceae</taxon>
        <taxon>Psychrobacter</taxon>
    </lineage>
</organism>
<dbReference type="Proteomes" id="UP000829560">
    <property type="component" value="Chromosome"/>
</dbReference>
<evidence type="ECO:0000313" key="2">
    <source>
        <dbReference type="EMBL" id="UNK05833.1"/>
    </source>
</evidence>
<dbReference type="RefSeq" id="WP_241879130.1">
    <property type="nucleotide sequence ID" value="NZ_CP093310.2"/>
</dbReference>
<dbReference type="AlphaFoldDB" id="A0AAT9PGE8"/>
<keyword evidence="2" id="KW-0645">Protease</keyword>
<name>A0AAT9PGE8_9GAMM</name>
<dbReference type="GO" id="GO:0006508">
    <property type="term" value="P:proteolysis"/>
    <property type="evidence" value="ECO:0007669"/>
    <property type="project" value="UniProtKB-KW"/>
</dbReference>
<protein>
    <submittedName>
        <fullName evidence="2">Phage protease</fullName>
    </submittedName>
</protein>
<dbReference type="Pfam" id="PF10123">
    <property type="entry name" value="Mu-like_Pro"/>
    <property type="match status" value="1"/>
</dbReference>
<dbReference type="InterPro" id="IPR012106">
    <property type="entry name" value="Phage_Mu_Gp1"/>
</dbReference>
<accession>A0AAT9PGE8</accession>
<dbReference type="KEGG" id="prae:MN210_03340"/>
<reference evidence="2" key="1">
    <citation type="submission" date="2024-03" db="EMBL/GenBank/DDBJ databases">
        <title>Psychrobacter raelis sp. nov. isolated from a dog with peritonitis.</title>
        <authorList>
            <person name="Schiavone A."/>
            <person name="Manzulli V."/>
            <person name="Camarda A."/>
            <person name="Cafiero M.A."/>
            <person name="Vasco I."/>
            <person name="Marino L."/>
            <person name="Pennuzzi G."/>
            <person name="Serrecchia L."/>
            <person name="Galante D."/>
            <person name="Pugliese N."/>
        </authorList>
    </citation>
    <scope>NUCLEOTIDE SEQUENCE</scope>
    <source>
        <strain evidence="2">PraFG1</strain>
    </source>
</reference>
<dbReference type="GO" id="GO:0008233">
    <property type="term" value="F:peptidase activity"/>
    <property type="evidence" value="ECO:0007669"/>
    <property type="project" value="UniProtKB-KW"/>
</dbReference>
<feature type="region of interest" description="Disordered" evidence="1">
    <location>
        <begin position="283"/>
        <end position="317"/>
    </location>
</feature>
<evidence type="ECO:0000313" key="3">
    <source>
        <dbReference type="Proteomes" id="UP000829560"/>
    </source>
</evidence>
<gene>
    <name evidence="2" type="ORF">MN210_03340</name>
</gene>
<keyword evidence="3" id="KW-1185">Reference proteome</keyword>
<dbReference type="PIRSF" id="PIRSF016624">
    <property type="entry name" value="Mu_prophg_I"/>
    <property type="match status" value="1"/>
</dbReference>
<sequence length="317" mass="34232">MKTPIHTTLNNTNQSDVITALCRSLPSDTNAESGLWLPLIPIGAFAGRDGRSWNNSDPEAVINNTILPFILDIDHASETTPNTEASGWITKLKIENNHILGLFELNARGKEVIEDKRYKFYSPAFNITKDGVVHALASVGLTNKPNLNVPALNNATTTPNSNQKDTPMDPELLKALGLAADADKSAVLEAIKALKAAKKAPDLNSFVPQATHTQVVTELNTTKQQLADMQAAKHKEAVETAINTAIADKKIAPADKEFYTSCCSTEQGLADFNKFVETKAPIIGDSNLPSTSPKEDKSTELNSEQQEVLAQMGVTVD</sequence>
<proteinExistence type="predicted"/>
<keyword evidence="2" id="KW-0378">Hydrolase</keyword>
<evidence type="ECO:0000256" key="1">
    <source>
        <dbReference type="SAM" id="MobiDB-lite"/>
    </source>
</evidence>